<gene>
    <name evidence="2" type="ORF">SAMN05421640_1313</name>
</gene>
<dbReference type="OrthoDB" id="238183at2"/>
<reference evidence="2 3" key="1">
    <citation type="submission" date="2017-06" db="EMBL/GenBank/DDBJ databases">
        <authorList>
            <person name="Kim H.J."/>
            <person name="Triplett B.A."/>
        </authorList>
    </citation>
    <scope>NUCLEOTIDE SEQUENCE [LARGE SCALE GENOMIC DNA]</scope>
    <source>
        <strain evidence="2 3">DSM 19307</strain>
    </source>
</reference>
<protein>
    <submittedName>
        <fullName evidence="2">TIGR03032 family protein</fullName>
    </submittedName>
</protein>
<dbReference type="Pfam" id="PF16261">
    <property type="entry name" value="DUF4915"/>
    <property type="match status" value="1"/>
</dbReference>
<dbReference type="EMBL" id="FZPD01000002">
    <property type="protein sequence ID" value="SNS80704.1"/>
    <property type="molecule type" value="Genomic_DNA"/>
</dbReference>
<evidence type="ECO:0000313" key="3">
    <source>
        <dbReference type="Proteomes" id="UP000198393"/>
    </source>
</evidence>
<accession>A0A239HKB5</accession>
<dbReference type="Proteomes" id="UP000198393">
    <property type="component" value="Unassembled WGS sequence"/>
</dbReference>
<dbReference type="AlphaFoldDB" id="A0A239HKB5"/>
<sequence>MDLSNNPQSKPFAEENPFVYQHSKSFAQILFALKSSLVLSTYQTGKVVMFSPKSEEKLIQLPRNFRKPMGVASHGKHLAVACIDEIILTHRSQNAAKTYPNKPDTYDAIYLPRSTHYTGVVDTHDICYGKEGLWAVITQFSCIAQLDSRFSFLPRWKPKFISEIMPGDRCHLNGMTLKDGVPKYVTALGKSDKPGGWRDHKLDGGILMDVDTNETLIDGLAMPHSPRLIGDEIYYLQSALGELWKYHIPTKTNKRICEVPGFARGMSFYQNFLFIGLSKIREDSKDFGKMPVASKNPIAGVAIVNLMTKQVEGLLEYKDAVKELYDVHILPGIMRPNILNNINPTHSRAIITPKKIFWTQNPEESKKSDK</sequence>
<feature type="domain" description="Conserved hypothetical protein CHP03032" evidence="1">
    <location>
        <begin position="25"/>
        <end position="339"/>
    </location>
</feature>
<evidence type="ECO:0000259" key="1">
    <source>
        <dbReference type="Pfam" id="PF16261"/>
    </source>
</evidence>
<dbReference type="SUPFAM" id="SSF63825">
    <property type="entry name" value="YWTD domain"/>
    <property type="match status" value="1"/>
</dbReference>
<dbReference type="NCBIfam" id="TIGR03032">
    <property type="entry name" value="TIGR03032 family protein"/>
    <property type="match status" value="1"/>
</dbReference>
<dbReference type="InterPro" id="IPR017481">
    <property type="entry name" value="CHP03032"/>
</dbReference>
<keyword evidence="3" id="KW-1185">Reference proteome</keyword>
<name>A0A239HKB5_EKHLU</name>
<evidence type="ECO:0000313" key="2">
    <source>
        <dbReference type="EMBL" id="SNS80704.1"/>
    </source>
</evidence>
<proteinExistence type="predicted"/>
<organism evidence="2 3">
    <name type="scientific">Ekhidna lutea</name>
    <dbReference type="NCBI Taxonomy" id="447679"/>
    <lineage>
        <taxon>Bacteria</taxon>
        <taxon>Pseudomonadati</taxon>
        <taxon>Bacteroidota</taxon>
        <taxon>Cytophagia</taxon>
        <taxon>Cytophagales</taxon>
        <taxon>Reichenbachiellaceae</taxon>
        <taxon>Ekhidna</taxon>
    </lineage>
</organism>
<dbReference type="RefSeq" id="WP_089356058.1">
    <property type="nucleotide sequence ID" value="NZ_FZPD01000002.1"/>
</dbReference>